<dbReference type="SUPFAM" id="SSF52540">
    <property type="entry name" value="P-loop containing nucleoside triphosphate hydrolases"/>
    <property type="match status" value="1"/>
</dbReference>
<keyword evidence="3 19" id="KW-0507">mRNA processing</keyword>
<feature type="domain" description="RNA helicase aquarius beta-barrel" evidence="24">
    <location>
        <begin position="491"/>
        <end position="655"/>
    </location>
</feature>
<dbReference type="Pfam" id="PF21144">
    <property type="entry name" value="Aquarius_N_3rd"/>
    <property type="match status" value="1"/>
</dbReference>
<feature type="domain" description="DNA2/NAM7 helicase helicase" evidence="21">
    <location>
        <begin position="789"/>
        <end position="1091"/>
    </location>
</feature>
<dbReference type="InterPro" id="IPR047187">
    <property type="entry name" value="SF1_C_Upf1"/>
</dbReference>
<comment type="subcellular location">
    <subcellularLocation>
        <location evidence="1">Nucleus</location>
        <location evidence="1">Nucleoplasm</location>
    </subcellularLocation>
</comment>
<keyword evidence="10" id="KW-0007">Acetylation</keyword>
<evidence type="ECO:0000256" key="20">
    <source>
        <dbReference type="SAM" id="MobiDB-lite"/>
    </source>
</evidence>
<comment type="subunit">
    <text evidence="16">Identified in the spliceosome C complex. Component of the XAB2 complex, a multimeric protein complex composed of XAB2, PRPF19, AQR, ZNF830, ISY1, and PPIE. Identified in a pentameric intron-binding (IB) complex composed of AQR, XAB2, ISY1, ZNF830 and PPIE that is incorporated into the spliceosome as a preassembled complex. The IB complex does not contain PRPF19. Within the spliceosome, interacts with SNRPA1, SF3B1, SF3B3, SF3A1 and SF3A2.</text>
</comment>
<keyword evidence="5" id="KW-0547">Nucleotide-binding</keyword>
<evidence type="ECO:0000259" key="24">
    <source>
        <dbReference type="Pfam" id="PF21143"/>
    </source>
</evidence>
<reference evidence="26" key="2">
    <citation type="submission" date="2024-08" db="UniProtKB">
        <authorList>
            <consortium name="EnsemblMetazoa"/>
        </authorList>
    </citation>
    <scope>IDENTIFICATION</scope>
</reference>
<dbReference type="InterPro" id="IPR048966">
    <property type="entry name" value="Aquarius_b-barrel"/>
</dbReference>
<dbReference type="InterPro" id="IPR045055">
    <property type="entry name" value="DNA2/NAM7-like"/>
</dbReference>
<dbReference type="PIRSF" id="PIRSF038901">
    <property type="entry name" value="AQR_cwf11"/>
    <property type="match status" value="1"/>
</dbReference>
<evidence type="ECO:0000256" key="10">
    <source>
        <dbReference type="ARBA" id="ARBA00022990"/>
    </source>
</evidence>
<dbReference type="Gene3D" id="3.40.50.300">
    <property type="entry name" value="P-loop containing nucleotide triphosphate hydrolases"/>
    <property type="match status" value="2"/>
</dbReference>
<keyword evidence="9" id="KW-0694">RNA-binding</keyword>
<dbReference type="GO" id="GO:0005524">
    <property type="term" value="F:ATP binding"/>
    <property type="evidence" value="ECO:0007669"/>
    <property type="project" value="UniProtKB-KW"/>
</dbReference>
<accession>A0AAR5QCQ3</accession>
<dbReference type="PANTHER" id="PTHR10887">
    <property type="entry name" value="DNA2/NAM7 HELICASE FAMILY"/>
    <property type="match status" value="1"/>
</dbReference>
<dbReference type="EC" id="3.6.4.13" evidence="2"/>
<comment type="function">
    <text evidence="14">Involved in pre-mRNA splicing as component of the spliceosome. Intron-binding spliceosomal protein required to link pre-mRNA splicing and snoRNP (small nucleolar ribonucleoprotein) biogenesis. Plays a key role in position-dependent assembly of intron-encoded box C/D small snoRNP, splicing being required for snoRNP assembly. May act by helping the folding of the snoRNA sequence. Binds to intron of pre-mRNAs in a sequence-independent manner, contacting the region between snoRNA and the branchpoint of introns (40 nucleotides upstream of the branchpoint) during the late stages of splicing. Has ATP-dependent RNA helicase activity and can unwind double-stranded RNA molecules with a 3' overhang (in vitro).</text>
</comment>
<feature type="region of interest" description="Disordered" evidence="20">
    <location>
        <begin position="1369"/>
        <end position="1456"/>
    </location>
</feature>
<evidence type="ECO:0000256" key="17">
    <source>
        <dbReference type="ARBA" id="ARBA00069875"/>
    </source>
</evidence>
<keyword evidence="6" id="KW-0378">Hydrolase</keyword>
<keyword evidence="8" id="KW-0067">ATP-binding</keyword>
<dbReference type="GO" id="GO:0005654">
    <property type="term" value="C:nucleoplasm"/>
    <property type="evidence" value="ECO:0007669"/>
    <property type="project" value="UniProtKB-SubCell"/>
</dbReference>
<evidence type="ECO:0000256" key="12">
    <source>
        <dbReference type="ARBA" id="ARBA00023242"/>
    </source>
</evidence>
<dbReference type="CDD" id="cd17935">
    <property type="entry name" value="EEXXQc_AQR"/>
    <property type="match status" value="1"/>
</dbReference>
<evidence type="ECO:0000256" key="2">
    <source>
        <dbReference type="ARBA" id="ARBA00012552"/>
    </source>
</evidence>
<dbReference type="Proteomes" id="UP000019118">
    <property type="component" value="Unassembled WGS sequence"/>
</dbReference>
<evidence type="ECO:0000256" key="13">
    <source>
        <dbReference type="ARBA" id="ARBA00047984"/>
    </source>
</evidence>
<organism evidence="26 27">
    <name type="scientific">Dendroctonus ponderosae</name>
    <name type="common">Mountain pine beetle</name>
    <dbReference type="NCBI Taxonomy" id="77166"/>
    <lineage>
        <taxon>Eukaryota</taxon>
        <taxon>Metazoa</taxon>
        <taxon>Ecdysozoa</taxon>
        <taxon>Arthropoda</taxon>
        <taxon>Hexapoda</taxon>
        <taxon>Insecta</taxon>
        <taxon>Pterygota</taxon>
        <taxon>Neoptera</taxon>
        <taxon>Endopterygota</taxon>
        <taxon>Coleoptera</taxon>
        <taxon>Polyphaga</taxon>
        <taxon>Cucujiformia</taxon>
        <taxon>Curculionidae</taxon>
        <taxon>Scolytinae</taxon>
        <taxon>Dendroctonus</taxon>
    </lineage>
</organism>
<evidence type="ECO:0000256" key="9">
    <source>
        <dbReference type="ARBA" id="ARBA00022884"/>
    </source>
</evidence>
<evidence type="ECO:0000256" key="15">
    <source>
        <dbReference type="ARBA" id="ARBA00061244"/>
    </source>
</evidence>
<keyword evidence="12 19" id="KW-0539">Nucleus</keyword>
<dbReference type="FunFam" id="3.40.50.300:FF:000396">
    <property type="entry name" value="RNA helicase aquarius"/>
    <property type="match status" value="1"/>
</dbReference>
<feature type="domain" description="RNA helicase aquarius insertion" evidence="25">
    <location>
        <begin position="704"/>
        <end position="778"/>
    </location>
</feature>
<evidence type="ECO:0000256" key="5">
    <source>
        <dbReference type="ARBA" id="ARBA00022741"/>
    </source>
</evidence>
<dbReference type="InterPro" id="IPR041679">
    <property type="entry name" value="DNA2/NAM7-like_C"/>
</dbReference>
<evidence type="ECO:0000256" key="3">
    <source>
        <dbReference type="ARBA" id="ARBA00022664"/>
    </source>
</evidence>
<evidence type="ECO:0000256" key="19">
    <source>
        <dbReference type="PIRNR" id="PIRNR038901"/>
    </source>
</evidence>
<feature type="domain" description="DNA2/NAM7 helicase-like C-terminal" evidence="22">
    <location>
        <begin position="1100"/>
        <end position="1290"/>
    </location>
</feature>
<sequence>MSVNLEKNITAPTVQQIQTDRLTQLAEKYWAPHSEQKHEQFNPDVIEDIYMQDIRGSNFSIRRIMVLEFSQYLENFLWPNYKPGASVAHILSIVIMVNEKFRERVQVWQAFRKDSEFFPDFFQRVLESCLEDELLINIREQTALLIFLNHCFNSMEEAICRDQVKRLVSLSMWISLQPSRREHEFKLNPRWKKFWRAIQRKDKPDQLEKLTWERTFLQKLMLKFLLVLDSIGEAGICPPDKVHYCERFLELVIDLEALLPTRRFFNTVLDDCHVVVRCWLSGLIKRPEGHLFSQLLEMLKFYTRFEISDETGDPLSDHDMTQLHYIKITSLQKAAFAKFPELRAFSLANVANVDTRKALEKHFGPLSCDQLKAIATYLCLVPPAGQEENYKWCRLDESFLRELLVSRHEKRVSQLVALNEMPLYPTEAIIWDENIVPTAYFSGEGCLALPKLNMQFLTLHDYLLRNFNLFRLESTYEIRQDIEDAVSRLCPWKAEDGSTYWGGWARMAHPIEHFAVVEVAKPNIGETRPSRVRADVTVNLSVKSEVKVEWENLRKHDVCFLVTVKPLNPIGTRYNYKEPFVPQVGLRCVRGCEIEGMLDSNGRVIEDGPDPKPVLPGDRRTFRVWLDCNQYREDMSEANKGKDDVYEGFNIIIRRKPKENNFKAVLETIRELMNTECVVPEWLHNIILGYGDPSAAHYEKMEGQISTLDYNDTFIDADHLRSCFPEYQIKIKTDDPKKLVRPFRLTFENLGSQPAEEKAKIIVVEPHKIDRRGPFLFNEPKKNIIPFTPSQVEAIKSGMQPGLTLVVGPPGTGKTDVAVQIISNLYHNFPNQRTLIVTHSNQALNQLFDKIVSLDIDERHLLRLGHGEEALETEKDFSRYGRVNYVLAKRIDLLNEVQKLQESLDVEGDQAYTCETAGYFYLYQILSRWEHFQSIVKPKSGNGVPVEAISKEFPFHRFFNNAPQPLFQGVSYEADLEVAESCFRYIDHIFKELEEFRAFELLRSGLDRSKYLLVKEAKIIAMTCTHAALKRKELVEIGFKYDNILMEESAQILEIETFIPLLLQNPQDGYNRLKRWIMIGDHHQLPPVIKNMAFQKYSNMEQSLFTRLVRLGVPTVDLDGQGRARPSICNLYKWRYKQLGNLGHVENWPEYKRANAGFAFDFQLIDVQDFNGVGESEPNPYFYQNLAEAEYCVAVFMFMRLIGYPASKITILTTYNGQKHLIRDVINARCAKNPLIGRPHKVTTVDKYQGQQNDYILLSLVKTNAVGHLRDVRRLVVAMSRARLGLYIFARVALFQNCFELTPAFEQLTTRPTKLHLVLNELYPTHRLSNEKPDNQIMVVEDMTHIANFVYQYYMERVKVMRTQYEDTQKQFQEPGSLEQKSHDGLIASHPGEERDTDSEDEQEATGQLPIPIQDEVQPPKESPMEIIPVEQPDDDMKDETTASETMDTGEVANDE</sequence>
<dbReference type="Pfam" id="PF13086">
    <property type="entry name" value="AAA_11"/>
    <property type="match status" value="1"/>
</dbReference>
<evidence type="ECO:0000256" key="1">
    <source>
        <dbReference type="ARBA" id="ARBA00004642"/>
    </source>
</evidence>
<reference evidence="27" key="1">
    <citation type="journal article" date="2013" name="Genome Biol.">
        <title>Draft genome of the mountain pine beetle, Dendroctonus ponderosae Hopkins, a major forest pest.</title>
        <authorList>
            <person name="Keeling C.I."/>
            <person name="Yuen M.M."/>
            <person name="Liao N.Y."/>
            <person name="Docking T.R."/>
            <person name="Chan S.K."/>
            <person name="Taylor G.A."/>
            <person name="Palmquist D.L."/>
            <person name="Jackman S.D."/>
            <person name="Nguyen A."/>
            <person name="Li M."/>
            <person name="Henderson H."/>
            <person name="Janes J.K."/>
            <person name="Zhao Y."/>
            <person name="Pandoh P."/>
            <person name="Moore R."/>
            <person name="Sperling F.A."/>
            <person name="Huber D.P."/>
            <person name="Birol I."/>
            <person name="Jones S.J."/>
            <person name="Bohlmann J."/>
        </authorList>
    </citation>
    <scope>NUCLEOTIDE SEQUENCE</scope>
</reference>
<dbReference type="GO" id="GO:0003729">
    <property type="term" value="F:mRNA binding"/>
    <property type="evidence" value="ECO:0007669"/>
    <property type="project" value="TreeGrafter"/>
</dbReference>
<evidence type="ECO:0000256" key="4">
    <source>
        <dbReference type="ARBA" id="ARBA00022728"/>
    </source>
</evidence>
<evidence type="ECO:0000259" key="23">
    <source>
        <dbReference type="Pfam" id="PF16399"/>
    </source>
</evidence>
<evidence type="ECO:0000256" key="6">
    <source>
        <dbReference type="ARBA" id="ARBA00022801"/>
    </source>
</evidence>
<dbReference type="EnsemblMetazoa" id="XM_019915397.1">
    <property type="protein sequence ID" value="XP_019770956.1"/>
    <property type="gene ID" value="LOC109544966"/>
</dbReference>
<evidence type="ECO:0000256" key="8">
    <source>
        <dbReference type="ARBA" id="ARBA00022840"/>
    </source>
</evidence>
<keyword evidence="27" id="KW-1185">Reference proteome</keyword>
<keyword evidence="4" id="KW-0747">Spliceosome</keyword>
<dbReference type="GO" id="GO:0016787">
    <property type="term" value="F:hydrolase activity"/>
    <property type="evidence" value="ECO:0007669"/>
    <property type="project" value="UniProtKB-KW"/>
</dbReference>
<dbReference type="InterPro" id="IPR026300">
    <property type="entry name" value="CWF11_fam"/>
</dbReference>
<dbReference type="InterPro" id="IPR041677">
    <property type="entry name" value="DNA2/NAM7_AAA_11"/>
</dbReference>
<keyword evidence="7" id="KW-0347">Helicase</keyword>
<feature type="compositionally biased region" description="Acidic residues" evidence="20">
    <location>
        <begin position="1395"/>
        <end position="1404"/>
    </location>
</feature>
<evidence type="ECO:0000259" key="21">
    <source>
        <dbReference type="Pfam" id="PF13086"/>
    </source>
</evidence>
<comment type="similarity">
    <text evidence="15 19">Belongs to the CWF11 family.</text>
</comment>
<evidence type="ECO:0000256" key="14">
    <source>
        <dbReference type="ARBA" id="ARBA00057313"/>
    </source>
</evidence>
<keyword evidence="11 19" id="KW-0508">mRNA splicing</keyword>
<dbReference type="GeneID" id="109544966"/>
<dbReference type="Pfam" id="PF21143">
    <property type="entry name" value="Aquarius_N_2nd"/>
    <property type="match status" value="1"/>
</dbReference>
<evidence type="ECO:0000256" key="18">
    <source>
        <dbReference type="ARBA" id="ARBA00083796"/>
    </source>
</evidence>
<evidence type="ECO:0000256" key="16">
    <source>
        <dbReference type="ARBA" id="ARBA00063921"/>
    </source>
</evidence>
<evidence type="ECO:0000313" key="26">
    <source>
        <dbReference type="EnsemblMetazoa" id="XP_019770956.1"/>
    </source>
</evidence>
<evidence type="ECO:0000256" key="11">
    <source>
        <dbReference type="ARBA" id="ARBA00023187"/>
    </source>
</evidence>
<feature type="domain" description="RNA helicase aquarius N-terminal" evidence="23">
    <location>
        <begin position="22"/>
        <end position="411"/>
    </location>
</feature>
<dbReference type="GO" id="GO:0071013">
    <property type="term" value="C:catalytic step 2 spliceosome"/>
    <property type="evidence" value="ECO:0007669"/>
    <property type="project" value="TreeGrafter"/>
</dbReference>
<evidence type="ECO:0000256" key="7">
    <source>
        <dbReference type="ARBA" id="ARBA00022806"/>
    </source>
</evidence>
<dbReference type="InterPro" id="IPR048967">
    <property type="entry name" value="Aquarius_insert"/>
</dbReference>
<proteinExistence type="inferred from homology"/>
<dbReference type="InterPro" id="IPR032174">
    <property type="entry name" value="Aquarius_N"/>
</dbReference>
<dbReference type="Pfam" id="PF13087">
    <property type="entry name" value="AAA_12"/>
    <property type="match status" value="1"/>
</dbReference>
<dbReference type="GO" id="GO:0000398">
    <property type="term" value="P:mRNA splicing, via spliceosome"/>
    <property type="evidence" value="ECO:0007669"/>
    <property type="project" value="InterPro"/>
</dbReference>
<comment type="catalytic activity">
    <reaction evidence="13">
        <text>ATP + H2O = ADP + phosphate + H(+)</text>
        <dbReference type="Rhea" id="RHEA:13065"/>
        <dbReference type="ChEBI" id="CHEBI:15377"/>
        <dbReference type="ChEBI" id="CHEBI:15378"/>
        <dbReference type="ChEBI" id="CHEBI:30616"/>
        <dbReference type="ChEBI" id="CHEBI:43474"/>
        <dbReference type="ChEBI" id="CHEBI:456216"/>
        <dbReference type="EC" id="3.6.4.13"/>
    </reaction>
</comment>
<dbReference type="InterPro" id="IPR027417">
    <property type="entry name" value="P-loop_NTPase"/>
</dbReference>
<dbReference type="PANTHER" id="PTHR10887:SF5">
    <property type="entry name" value="RNA HELICASE AQUARIUS"/>
    <property type="match status" value="1"/>
</dbReference>
<dbReference type="KEGG" id="dpa:109544966"/>
<dbReference type="GO" id="GO:0003724">
    <property type="term" value="F:RNA helicase activity"/>
    <property type="evidence" value="ECO:0007669"/>
    <property type="project" value="UniProtKB-EC"/>
</dbReference>
<evidence type="ECO:0000259" key="25">
    <source>
        <dbReference type="Pfam" id="PF21144"/>
    </source>
</evidence>
<evidence type="ECO:0000313" key="27">
    <source>
        <dbReference type="Proteomes" id="UP000019118"/>
    </source>
</evidence>
<protein>
    <recommendedName>
        <fullName evidence="17">RNA helicase aquarius</fullName>
        <ecNumber evidence="2">3.6.4.13</ecNumber>
    </recommendedName>
    <alternativeName>
        <fullName evidence="18">Intron-binding protein of 160 kDa</fullName>
    </alternativeName>
</protein>
<dbReference type="CDD" id="cd18808">
    <property type="entry name" value="SF1_C_Upf1"/>
    <property type="match status" value="1"/>
</dbReference>
<evidence type="ECO:0000259" key="22">
    <source>
        <dbReference type="Pfam" id="PF13087"/>
    </source>
</evidence>
<dbReference type="Pfam" id="PF16399">
    <property type="entry name" value="Aquarius_N_1st"/>
    <property type="match status" value="1"/>
</dbReference>
<name>A0AAR5QCQ3_DENPD</name>